<evidence type="ECO:0000256" key="4">
    <source>
        <dbReference type="ARBA" id="ARBA00010089"/>
    </source>
</evidence>
<feature type="compositionally biased region" description="Polar residues" evidence="16">
    <location>
        <begin position="378"/>
        <end position="396"/>
    </location>
</feature>
<feature type="compositionally biased region" description="Low complexity" evidence="16">
    <location>
        <begin position="167"/>
        <end position="179"/>
    </location>
</feature>
<feature type="compositionally biased region" description="Low complexity" evidence="16">
    <location>
        <begin position="305"/>
        <end position="317"/>
    </location>
</feature>
<feature type="region of interest" description="Disordered" evidence="16">
    <location>
        <begin position="1080"/>
        <end position="1139"/>
    </location>
</feature>
<dbReference type="SMART" id="SM00184">
    <property type="entry name" value="RING"/>
    <property type="match status" value="1"/>
</dbReference>
<reference evidence="19 20" key="1">
    <citation type="journal article" date="2018" name="BMC Genomics">
        <title>Genomic evidence for intraspecific hybridization in a clonal and extremely halotolerant yeast.</title>
        <authorList>
            <person name="Gostincar C."/>
            <person name="Stajich J.E."/>
            <person name="Zupancic J."/>
            <person name="Zalar P."/>
            <person name="Gunde-Cimerman N."/>
        </authorList>
    </citation>
    <scope>NUCLEOTIDE SEQUENCE [LARGE SCALE GENOMIC DNA]</scope>
    <source>
        <strain evidence="19 20">EXF-10513</strain>
    </source>
</reference>
<feature type="compositionally biased region" description="Low complexity" evidence="16">
    <location>
        <begin position="1146"/>
        <end position="1163"/>
    </location>
</feature>
<dbReference type="PANTHER" id="PTHR22763:SF184">
    <property type="entry name" value="E3 UBIQUITIN-PROTEIN LIGASE SYNOVIOLIN"/>
    <property type="match status" value="1"/>
</dbReference>
<feature type="region of interest" description="Disordered" evidence="16">
    <location>
        <begin position="1"/>
        <end position="106"/>
    </location>
</feature>
<evidence type="ECO:0000313" key="19">
    <source>
        <dbReference type="EMBL" id="RMY99340.1"/>
    </source>
</evidence>
<feature type="transmembrane region" description="Helical" evidence="17">
    <location>
        <begin position="685"/>
        <end position="705"/>
    </location>
</feature>
<feature type="compositionally biased region" description="Low complexity" evidence="16">
    <location>
        <begin position="833"/>
        <end position="855"/>
    </location>
</feature>
<dbReference type="AlphaFoldDB" id="A0A3M7GDQ3"/>
<feature type="region of interest" description="Disordered" evidence="16">
    <location>
        <begin position="1144"/>
        <end position="1163"/>
    </location>
</feature>
<sequence>MSKLIHKLEDKLGGHSGSSNGASSGAQNGGGAQKYAEQGGKYAQQHLQSSGGGQSGSGLESAQNKAGEMYAKHQAQSALGGGGGSSGLGGMTGGSGSGAGAGALGGAAGVAGVGGGAAAMSGRGKEDSKLGGYADEAKDAYGSSTGGSNRTDDLRHPVGSAGSKGYSSGTTDGATSGSGLPRDRDGYGVSDVPRSRGGGVTNDSKGFSSGPQSSLENRDSIPTAGGRLPGSSGGDHHYGRDAAMVGGAGAAGAGAYEYGKHRGEPETGSLGRDAYSSSTTSRQPGMSSTSTGGYGSSAEPGMRNTSGGAYGSSTSGYGSAGEPGTRNVSGGSYAPAGTTGSSYTNDPARDAAAHHDRYGGPVAAGGAMGGMTDGVGRSGTTNSSDSAQPRMSSETGSSGGQYGGHAPPPPLPTSTMRLAYYAGASTAAAAAALLKAFHQRPNFYSATVYLAQSNACLLILTNLCLVAACSLMYGLQRLLYGRLRPIEIEQLSEKAWYAVLDTLLAMPSFREEVGGWLLTMFVLLLAGKVWGWIGEGRVDILEQQPPANPRLFHFRLATSLLLSVAFDLWMLSYCVETVMANPRPGMMVIFTFEFAVLGVFSTFTLARYCLAVIQTRLEKKQMEEAIEARKIEIRAERAAARQNETEDGTPLPASAPDDEPIEVDENEVDIPGWEDKRRYLFALEVFTDFVKMMIYLVFFTVSITFNGLPMHIMRDVYMTFASFSKRVSDYMAYRKATSDMNTRYPDATTEEIRGDACIVCRESMVAWEQPADGQAQPDGQPPAPAPAPQRRRDEGLRAKKLPCGHILHLRCLKAWLERQQVCPTCRRPVVTQPEAGQQAQPGQPGQPNIPRVPGMPGAPGAGGVGQQRPAGQNRARIFNLGPIRIGFLNGPGDQIQNIVNQMRNPQAAQDAVAGQGDAAIPGAAQQGPNHLGLQVPYAAGAAGQPGVAGLRGRSPVSTQVQMLQLEQRLMHDAHNLGIEQQQLATLRMMEAELARLRANHLPAHQPVGTQSAAQRQQLGLQQGIPGFNLPFGSVPENSLSGNHQQTMMSGDENLPQGLVLPEGWSLLPLRRQNLGTVSPQAAYQVAQQQQSSQPPIQTTTNGPTAGPTAQQPTSEPPRELQHPTQTSGPTDDRGSPLFVPAQQDQTHTVSTGGPTTTTNPLATATSLPQTQAPVQPDTSSAAAPQSQAPMEQDSTSTQPNKEQTASAPWTSNSDNGWSFIDQPTESSSATEPQARPTAAESTDQSQTGKGKGRAVEVEDVPDEDDKS</sequence>
<feature type="region of interest" description="Disordered" evidence="16">
    <location>
        <begin position="1168"/>
        <end position="1267"/>
    </location>
</feature>
<comment type="pathway">
    <text evidence="3">Protein modification; protein ubiquitination.</text>
</comment>
<evidence type="ECO:0000256" key="17">
    <source>
        <dbReference type="SAM" id="Phobius"/>
    </source>
</evidence>
<feature type="transmembrane region" description="Helical" evidence="17">
    <location>
        <begin position="513"/>
        <end position="533"/>
    </location>
</feature>
<evidence type="ECO:0000256" key="2">
    <source>
        <dbReference type="ARBA" id="ARBA00004477"/>
    </source>
</evidence>
<evidence type="ECO:0000256" key="10">
    <source>
        <dbReference type="ARBA" id="ARBA00022786"/>
    </source>
</evidence>
<dbReference type="InterPro" id="IPR058051">
    <property type="entry name" value="Znf_RING_synoviolin"/>
</dbReference>
<dbReference type="GO" id="GO:0005789">
    <property type="term" value="C:endoplasmic reticulum membrane"/>
    <property type="evidence" value="ECO:0007669"/>
    <property type="project" value="UniProtKB-SubCell"/>
</dbReference>
<dbReference type="VEuPathDB" id="FungiDB:BTJ68_11134"/>
<evidence type="ECO:0000256" key="3">
    <source>
        <dbReference type="ARBA" id="ARBA00004906"/>
    </source>
</evidence>
<evidence type="ECO:0000256" key="12">
    <source>
        <dbReference type="ARBA" id="ARBA00022833"/>
    </source>
</evidence>
<dbReference type="Proteomes" id="UP000269539">
    <property type="component" value="Unassembled WGS sequence"/>
</dbReference>
<evidence type="ECO:0000256" key="1">
    <source>
        <dbReference type="ARBA" id="ARBA00000900"/>
    </source>
</evidence>
<comment type="similarity">
    <text evidence="4">Belongs to the HRD1 family.</text>
</comment>
<dbReference type="GO" id="GO:0061630">
    <property type="term" value="F:ubiquitin protein ligase activity"/>
    <property type="evidence" value="ECO:0007669"/>
    <property type="project" value="UniProtKB-EC"/>
</dbReference>
<keyword evidence="9 15" id="KW-0863">Zinc-finger</keyword>
<feature type="compositionally biased region" description="Low complexity" evidence="16">
    <location>
        <begin position="17"/>
        <end position="26"/>
    </location>
</feature>
<dbReference type="PANTHER" id="PTHR22763">
    <property type="entry name" value="RING ZINC FINGER PROTEIN"/>
    <property type="match status" value="1"/>
</dbReference>
<dbReference type="InterPro" id="IPR013083">
    <property type="entry name" value="Znf_RING/FYVE/PHD"/>
</dbReference>
<feature type="transmembrane region" description="Helical" evidence="17">
    <location>
        <begin position="449"/>
        <end position="475"/>
    </location>
</feature>
<feature type="compositionally biased region" description="Gly residues" evidence="16">
    <location>
        <begin position="362"/>
        <end position="377"/>
    </location>
</feature>
<keyword evidence="6" id="KW-0808">Transferase</keyword>
<dbReference type="InterPro" id="IPR057992">
    <property type="entry name" value="TPR_SYVN1_N"/>
</dbReference>
<feature type="compositionally biased region" description="Basic and acidic residues" evidence="16">
    <location>
        <begin position="1"/>
        <end position="13"/>
    </location>
</feature>
<dbReference type="GO" id="GO:0043161">
    <property type="term" value="P:proteasome-mediated ubiquitin-dependent protein catabolic process"/>
    <property type="evidence" value="ECO:0007669"/>
    <property type="project" value="TreeGrafter"/>
</dbReference>
<comment type="catalytic activity">
    <reaction evidence="1">
        <text>S-ubiquitinyl-[E2 ubiquitin-conjugating enzyme]-L-cysteine + [acceptor protein]-L-lysine = [E2 ubiquitin-conjugating enzyme]-L-cysteine + N(6)-ubiquitinyl-[acceptor protein]-L-lysine.</text>
        <dbReference type="EC" id="2.3.2.27"/>
    </reaction>
</comment>
<dbReference type="SUPFAM" id="SSF57850">
    <property type="entry name" value="RING/U-box"/>
    <property type="match status" value="1"/>
</dbReference>
<feature type="transmembrane region" description="Helical" evidence="17">
    <location>
        <begin position="585"/>
        <end position="610"/>
    </location>
</feature>
<feature type="compositionally biased region" description="Gly residues" evidence="16">
    <location>
        <begin position="79"/>
        <end position="106"/>
    </location>
</feature>
<dbReference type="EC" id="2.3.2.27" evidence="5"/>
<feature type="transmembrane region" description="Helical" evidence="17">
    <location>
        <begin position="554"/>
        <end position="573"/>
    </location>
</feature>
<dbReference type="CDD" id="cd16479">
    <property type="entry name" value="RING-H2_synoviolin"/>
    <property type="match status" value="1"/>
</dbReference>
<feature type="compositionally biased region" description="Basic and acidic residues" evidence="16">
    <location>
        <begin position="347"/>
        <end position="358"/>
    </location>
</feature>
<feature type="compositionally biased region" description="Polar residues" evidence="16">
    <location>
        <begin position="1035"/>
        <end position="1048"/>
    </location>
</feature>
<keyword evidence="14 17" id="KW-0472">Membrane</keyword>
<dbReference type="GO" id="GO:0008270">
    <property type="term" value="F:zinc ion binding"/>
    <property type="evidence" value="ECO:0007669"/>
    <property type="project" value="UniProtKB-KW"/>
</dbReference>
<organism evidence="19 20">
    <name type="scientific">Hortaea werneckii</name>
    <name type="common">Black yeast</name>
    <name type="synonym">Cladosporium werneckii</name>
    <dbReference type="NCBI Taxonomy" id="91943"/>
    <lineage>
        <taxon>Eukaryota</taxon>
        <taxon>Fungi</taxon>
        <taxon>Dikarya</taxon>
        <taxon>Ascomycota</taxon>
        <taxon>Pezizomycotina</taxon>
        <taxon>Dothideomycetes</taxon>
        <taxon>Dothideomycetidae</taxon>
        <taxon>Mycosphaerellales</taxon>
        <taxon>Teratosphaeriaceae</taxon>
        <taxon>Hortaea</taxon>
    </lineage>
</organism>
<dbReference type="EMBL" id="QWIO01000339">
    <property type="protein sequence ID" value="RMY99340.1"/>
    <property type="molecule type" value="Genomic_DNA"/>
</dbReference>
<dbReference type="PROSITE" id="PS50089">
    <property type="entry name" value="ZF_RING_2"/>
    <property type="match status" value="1"/>
</dbReference>
<evidence type="ECO:0000256" key="6">
    <source>
        <dbReference type="ARBA" id="ARBA00022679"/>
    </source>
</evidence>
<evidence type="ECO:0000256" key="15">
    <source>
        <dbReference type="PROSITE-ProRule" id="PRU00175"/>
    </source>
</evidence>
<keyword evidence="10" id="KW-0833">Ubl conjugation pathway</keyword>
<evidence type="ECO:0000259" key="18">
    <source>
        <dbReference type="PROSITE" id="PS50089"/>
    </source>
</evidence>
<accession>A0A3M7GDQ3</accession>
<feature type="region of interest" description="Disordered" evidence="16">
    <location>
        <begin position="112"/>
        <end position="131"/>
    </location>
</feature>
<feature type="compositionally biased region" description="Polar residues" evidence="16">
    <location>
        <begin position="1192"/>
        <end position="1231"/>
    </location>
</feature>
<evidence type="ECO:0000256" key="11">
    <source>
        <dbReference type="ARBA" id="ARBA00022824"/>
    </source>
</evidence>
<feature type="region of interest" description="Disordered" evidence="16">
    <location>
        <begin position="136"/>
        <end position="409"/>
    </location>
</feature>
<comment type="caution">
    <text evidence="19">The sequence shown here is derived from an EMBL/GenBank/DDBJ whole genome shotgun (WGS) entry which is preliminary data.</text>
</comment>
<keyword evidence="7 17" id="KW-0812">Transmembrane</keyword>
<evidence type="ECO:0000256" key="13">
    <source>
        <dbReference type="ARBA" id="ARBA00022989"/>
    </source>
</evidence>
<feature type="region of interest" description="Disordered" evidence="16">
    <location>
        <begin position="1035"/>
        <end position="1055"/>
    </location>
</feature>
<evidence type="ECO:0000256" key="8">
    <source>
        <dbReference type="ARBA" id="ARBA00022723"/>
    </source>
</evidence>
<evidence type="ECO:0000256" key="16">
    <source>
        <dbReference type="SAM" id="MobiDB-lite"/>
    </source>
</evidence>
<feature type="compositionally biased region" description="Polar residues" evidence="16">
    <location>
        <begin position="1239"/>
        <end position="1248"/>
    </location>
</feature>
<name>A0A3M7GDQ3_HORWE</name>
<evidence type="ECO:0000256" key="5">
    <source>
        <dbReference type="ARBA" id="ARBA00012483"/>
    </source>
</evidence>
<comment type="subcellular location">
    <subcellularLocation>
        <location evidence="2">Endoplasmic reticulum membrane</location>
        <topology evidence="2">Multi-pass membrane protein</topology>
    </subcellularLocation>
</comment>
<evidence type="ECO:0000313" key="20">
    <source>
        <dbReference type="Proteomes" id="UP000269539"/>
    </source>
</evidence>
<feature type="compositionally biased region" description="Polar residues" evidence="16">
    <location>
        <begin position="201"/>
        <end position="215"/>
    </location>
</feature>
<protein>
    <recommendedName>
        <fullName evidence="5">RING-type E3 ubiquitin transferase</fullName>
        <ecNumber evidence="5">2.3.2.27</ecNumber>
    </recommendedName>
</protein>
<keyword evidence="12" id="KW-0862">Zinc</keyword>
<dbReference type="GO" id="GO:0036503">
    <property type="term" value="P:ERAD pathway"/>
    <property type="evidence" value="ECO:0007669"/>
    <property type="project" value="TreeGrafter"/>
</dbReference>
<keyword evidence="8" id="KW-0479">Metal-binding</keyword>
<feature type="compositionally biased region" description="Low complexity" evidence="16">
    <location>
        <begin position="1175"/>
        <end position="1189"/>
    </location>
</feature>
<feature type="compositionally biased region" description="Low complexity" evidence="16">
    <location>
        <begin position="1080"/>
        <end position="1110"/>
    </location>
</feature>
<gene>
    <name evidence="19" type="ORF">D0864_04079</name>
</gene>
<feature type="compositionally biased region" description="Polar residues" evidence="16">
    <location>
        <begin position="275"/>
        <end position="284"/>
    </location>
</feature>
<evidence type="ECO:0000256" key="7">
    <source>
        <dbReference type="ARBA" id="ARBA00022692"/>
    </source>
</evidence>
<dbReference type="Pfam" id="PF13639">
    <property type="entry name" value="zf-RING_2"/>
    <property type="match status" value="1"/>
</dbReference>
<feature type="region of interest" description="Disordered" evidence="16">
    <location>
        <begin position="639"/>
        <end position="660"/>
    </location>
</feature>
<dbReference type="InterPro" id="IPR050731">
    <property type="entry name" value="HRD1_E3_ubiq-ligases"/>
</dbReference>
<feature type="compositionally biased region" description="Acidic residues" evidence="16">
    <location>
        <begin position="1257"/>
        <end position="1267"/>
    </location>
</feature>
<feature type="transmembrane region" description="Helical" evidence="17">
    <location>
        <begin position="418"/>
        <end position="437"/>
    </location>
</feature>
<feature type="region of interest" description="Disordered" evidence="16">
    <location>
        <begin position="771"/>
        <end position="793"/>
    </location>
</feature>
<keyword evidence="13 17" id="KW-1133">Transmembrane helix</keyword>
<evidence type="ECO:0000256" key="9">
    <source>
        <dbReference type="ARBA" id="ARBA00022771"/>
    </source>
</evidence>
<evidence type="ECO:0000256" key="14">
    <source>
        <dbReference type="ARBA" id="ARBA00023136"/>
    </source>
</evidence>
<dbReference type="Gene3D" id="3.30.40.10">
    <property type="entry name" value="Zinc/RING finger domain, C3HC4 (zinc finger)"/>
    <property type="match status" value="1"/>
</dbReference>
<keyword evidence="11" id="KW-0256">Endoplasmic reticulum</keyword>
<feature type="region of interest" description="Disordered" evidence="16">
    <location>
        <begin position="833"/>
        <end position="870"/>
    </location>
</feature>
<dbReference type="Pfam" id="PF25563">
    <property type="entry name" value="TPR_SYVN1_N"/>
    <property type="match status" value="1"/>
</dbReference>
<proteinExistence type="inferred from homology"/>
<dbReference type="InterPro" id="IPR001841">
    <property type="entry name" value="Znf_RING"/>
</dbReference>
<feature type="domain" description="RING-type" evidence="18">
    <location>
        <begin position="757"/>
        <end position="826"/>
    </location>
</feature>